<dbReference type="GO" id="GO:0003677">
    <property type="term" value="F:DNA binding"/>
    <property type="evidence" value="ECO:0007669"/>
    <property type="project" value="InterPro"/>
</dbReference>
<dbReference type="Gene3D" id="1.10.260.40">
    <property type="entry name" value="lambda repressor-like DNA-binding domains"/>
    <property type="match status" value="1"/>
</dbReference>
<dbReference type="PANTHER" id="PTHR35010:SF4">
    <property type="entry name" value="BLL5781 PROTEIN"/>
    <property type="match status" value="1"/>
</dbReference>
<dbReference type="Pfam" id="PF13560">
    <property type="entry name" value="HTH_31"/>
    <property type="match status" value="1"/>
</dbReference>
<dbReference type="PANTHER" id="PTHR35010">
    <property type="entry name" value="BLL4672 PROTEIN-RELATED"/>
    <property type="match status" value="1"/>
</dbReference>
<evidence type="ECO:0000313" key="3">
    <source>
        <dbReference type="Proteomes" id="UP000470384"/>
    </source>
</evidence>
<accession>A0A845Q769</accession>
<dbReference type="RefSeq" id="WP_160586315.1">
    <property type="nucleotide sequence ID" value="NZ_BMHN01000001.1"/>
</dbReference>
<dbReference type="InterPro" id="IPR041413">
    <property type="entry name" value="MLTR_LBD"/>
</dbReference>
<organism evidence="2 3">
    <name type="scientific">Pyruvatibacter mobilis</name>
    <dbReference type="NCBI Taxonomy" id="1712261"/>
    <lineage>
        <taxon>Bacteria</taxon>
        <taxon>Pseudomonadati</taxon>
        <taxon>Pseudomonadota</taxon>
        <taxon>Alphaproteobacteria</taxon>
        <taxon>Hyphomicrobiales</taxon>
        <taxon>Parvibaculaceae</taxon>
        <taxon>Pyruvatibacter</taxon>
    </lineage>
</organism>
<dbReference type="AlphaFoldDB" id="A0A845Q769"/>
<dbReference type="PROSITE" id="PS50943">
    <property type="entry name" value="HTH_CROC1"/>
    <property type="match status" value="1"/>
</dbReference>
<dbReference type="GeneID" id="300656212"/>
<protein>
    <submittedName>
        <fullName evidence="2">Helix-turn-helix domain-containing protein</fullName>
    </submittedName>
</protein>
<gene>
    <name evidence="2" type="ORF">GTQ45_00255</name>
</gene>
<sequence length="280" mass="30315">MNAEHPGSFGDHLRLWRQGRGLSQLSLSGLTGVSQRYLSTLETDKAHPSRAMVTALCDALDVPARARADMLMAADYVPTPASAPPDEASIAASRDSLAHLLKAHDPVPSVLVDRLWNVHDYNSGFGRLIRQFGEVDDILSRVAFDGRPNLLKLFYLAAGICSHVSNGSQIGRQALARLMLQSLQAPGDTQLAALRDDLQTLGEAPGEWWELPADTPSEIGELVLTRDGVRLRLAVLVSAFGALTEDNDLGWRIVTYLPLDAATRASFHMAETTPAMTPAD</sequence>
<dbReference type="Pfam" id="PF17765">
    <property type="entry name" value="MLTR_LBD"/>
    <property type="match status" value="1"/>
</dbReference>
<dbReference type="Proteomes" id="UP000470384">
    <property type="component" value="Unassembled WGS sequence"/>
</dbReference>
<dbReference type="OrthoDB" id="9785973at2"/>
<reference evidence="2 3" key="1">
    <citation type="journal article" date="2016" name="Int. J. Syst. Evol. Microbiol.">
        <title>Pyruvatibacter mobilis gen. nov., sp. nov., a marine bacterium from the culture broth of Picochlorum sp. 122.</title>
        <authorList>
            <person name="Wang G."/>
            <person name="Tang M."/>
            <person name="Wu H."/>
            <person name="Dai S."/>
            <person name="Li T."/>
            <person name="Chen C."/>
            <person name="He H."/>
            <person name="Fan J."/>
            <person name="Xiang W."/>
            <person name="Li X."/>
        </authorList>
    </citation>
    <scope>NUCLEOTIDE SEQUENCE [LARGE SCALE GENOMIC DNA]</scope>
    <source>
        <strain evidence="2 3">GYP-11</strain>
    </source>
</reference>
<keyword evidence="3" id="KW-1185">Reference proteome</keyword>
<evidence type="ECO:0000313" key="2">
    <source>
        <dbReference type="EMBL" id="NBG94157.1"/>
    </source>
</evidence>
<comment type="caution">
    <text evidence="2">The sequence shown here is derived from an EMBL/GenBank/DDBJ whole genome shotgun (WGS) entry which is preliminary data.</text>
</comment>
<dbReference type="InterPro" id="IPR001387">
    <property type="entry name" value="Cro/C1-type_HTH"/>
</dbReference>
<dbReference type="EMBL" id="WXYQ01000001">
    <property type="protein sequence ID" value="NBG94157.1"/>
    <property type="molecule type" value="Genomic_DNA"/>
</dbReference>
<feature type="domain" description="HTH cro/C1-type" evidence="1">
    <location>
        <begin position="13"/>
        <end position="67"/>
    </location>
</feature>
<proteinExistence type="predicted"/>
<evidence type="ECO:0000259" key="1">
    <source>
        <dbReference type="PROSITE" id="PS50943"/>
    </source>
</evidence>
<dbReference type="SUPFAM" id="SSF47413">
    <property type="entry name" value="lambda repressor-like DNA-binding domains"/>
    <property type="match status" value="1"/>
</dbReference>
<name>A0A845Q769_9HYPH</name>
<dbReference type="SMART" id="SM00530">
    <property type="entry name" value="HTH_XRE"/>
    <property type="match status" value="1"/>
</dbReference>
<dbReference type="Gene3D" id="3.30.450.180">
    <property type="match status" value="1"/>
</dbReference>
<dbReference type="InterPro" id="IPR010982">
    <property type="entry name" value="Lambda_DNA-bd_dom_sf"/>
</dbReference>
<dbReference type="CDD" id="cd00093">
    <property type="entry name" value="HTH_XRE"/>
    <property type="match status" value="1"/>
</dbReference>